<dbReference type="PANTHER" id="PTHR12436:SF4">
    <property type="entry name" value="LEUKOCYTE RECEPTOR CLUSTER MEMBER 8"/>
    <property type="match status" value="1"/>
</dbReference>
<feature type="compositionally biased region" description="Basic and acidic residues" evidence="1">
    <location>
        <begin position="32"/>
        <end position="55"/>
    </location>
</feature>
<dbReference type="Gene3D" id="1.25.40.990">
    <property type="match status" value="1"/>
</dbReference>
<reference evidence="3" key="1">
    <citation type="submission" date="2020-05" db="EMBL/GenBank/DDBJ databases">
        <title>Phylogenomic resolution of chytrid fungi.</title>
        <authorList>
            <person name="Stajich J.E."/>
            <person name="Amses K."/>
            <person name="Simmons R."/>
            <person name="Seto K."/>
            <person name="Myers J."/>
            <person name="Bonds A."/>
            <person name="Quandt C.A."/>
            <person name="Barry K."/>
            <person name="Liu P."/>
            <person name="Grigoriev I."/>
            <person name="Longcore J.E."/>
            <person name="James T.Y."/>
        </authorList>
    </citation>
    <scope>NUCLEOTIDE SEQUENCE</scope>
    <source>
        <strain evidence="3">JEL0318</strain>
    </source>
</reference>
<feature type="domain" description="SAC3/GANP/THP3 conserved" evidence="2">
    <location>
        <begin position="99"/>
        <end position="171"/>
    </location>
</feature>
<organism evidence="3 4">
    <name type="scientific">Rhizophlyctis rosea</name>
    <dbReference type="NCBI Taxonomy" id="64517"/>
    <lineage>
        <taxon>Eukaryota</taxon>
        <taxon>Fungi</taxon>
        <taxon>Fungi incertae sedis</taxon>
        <taxon>Chytridiomycota</taxon>
        <taxon>Chytridiomycota incertae sedis</taxon>
        <taxon>Chytridiomycetes</taxon>
        <taxon>Rhizophlyctidales</taxon>
        <taxon>Rhizophlyctidaceae</taxon>
        <taxon>Rhizophlyctis</taxon>
    </lineage>
</organism>
<name>A0AAD5S1E2_9FUNG</name>
<feature type="non-terminal residue" evidence="3">
    <location>
        <position position="217"/>
    </location>
</feature>
<keyword evidence="4" id="KW-1185">Reference proteome</keyword>
<evidence type="ECO:0000313" key="3">
    <source>
        <dbReference type="EMBL" id="KAJ3025819.1"/>
    </source>
</evidence>
<feature type="compositionally biased region" description="Low complexity" evidence="1">
    <location>
        <begin position="1"/>
        <end position="15"/>
    </location>
</feature>
<evidence type="ECO:0000313" key="4">
    <source>
        <dbReference type="Proteomes" id="UP001212841"/>
    </source>
</evidence>
<dbReference type="EMBL" id="JADGJD010003088">
    <property type="protein sequence ID" value="KAJ3025819.1"/>
    <property type="molecule type" value="Genomic_DNA"/>
</dbReference>
<comment type="caution">
    <text evidence="3">The sequence shown here is derived from an EMBL/GenBank/DDBJ whole genome shotgun (WGS) entry which is preliminary data.</text>
</comment>
<protein>
    <recommendedName>
        <fullName evidence="2">SAC3/GANP/THP3 conserved domain-containing protein</fullName>
    </recommendedName>
</protein>
<dbReference type="Proteomes" id="UP001212841">
    <property type="component" value="Unassembled WGS sequence"/>
</dbReference>
<accession>A0AAD5S1E2</accession>
<feature type="region of interest" description="Disordered" evidence="1">
    <location>
        <begin position="1"/>
        <end position="66"/>
    </location>
</feature>
<dbReference type="AlphaFoldDB" id="A0AAD5S1E2"/>
<dbReference type="GO" id="GO:0005634">
    <property type="term" value="C:nucleus"/>
    <property type="evidence" value="ECO:0007669"/>
    <property type="project" value="TreeGrafter"/>
</dbReference>
<sequence>SSSSPLSYVPLSSSDSDQEPDELLKKLPPSQRKAELSKREERAKRFKSAQDELQRSKAAQRRQSERARDAFLAAGAEGNPDVIDWDEYTIVGTSQTLEKKYLRLTSAPDPGNVRPLKVLRKTLELLKQKWKDEKNYTFICDQFKSLRQDLTVQRIKNEFTVVVYEMHARIALEKGDLGEYNQCQSQLMQLYTLNLPGNVDEFLGYRILYFLFTLNRS</sequence>
<dbReference type="PANTHER" id="PTHR12436">
    <property type="entry name" value="80 KDA MCM3-ASSOCIATED PROTEIN"/>
    <property type="match status" value="1"/>
</dbReference>
<dbReference type="InterPro" id="IPR005062">
    <property type="entry name" value="SAC3/GANP/THP3_conserved"/>
</dbReference>
<dbReference type="Pfam" id="PF03399">
    <property type="entry name" value="SAC3_GANP"/>
    <property type="match status" value="1"/>
</dbReference>
<gene>
    <name evidence="3" type="ORF">HK097_006588</name>
</gene>
<feature type="non-terminal residue" evidence="3">
    <location>
        <position position="1"/>
    </location>
</feature>
<dbReference type="InterPro" id="IPR045107">
    <property type="entry name" value="SAC3/GANP/THP3"/>
</dbReference>
<evidence type="ECO:0000256" key="1">
    <source>
        <dbReference type="SAM" id="MobiDB-lite"/>
    </source>
</evidence>
<evidence type="ECO:0000259" key="2">
    <source>
        <dbReference type="Pfam" id="PF03399"/>
    </source>
</evidence>
<proteinExistence type="predicted"/>